<dbReference type="GO" id="GO:0003964">
    <property type="term" value="F:RNA-directed DNA polymerase activity"/>
    <property type="evidence" value="ECO:0007669"/>
    <property type="project" value="UniProtKB-KW"/>
</dbReference>
<organism evidence="2 3">
    <name type="scientific">Camelliibacillus cellulosilyticus</name>
    <dbReference type="NCBI Taxonomy" id="2174486"/>
    <lineage>
        <taxon>Bacteria</taxon>
        <taxon>Bacillati</taxon>
        <taxon>Bacillota</taxon>
        <taxon>Bacilli</taxon>
        <taxon>Bacillales</taxon>
        <taxon>Sporolactobacillaceae</taxon>
        <taxon>Camelliibacillus</taxon>
    </lineage>
</organism>
<dbReference type="EC" id="2.7.7.49" evidence="2"/>
<evidence type="ECO:0000313" key="2">
    <source>
        <dbReference type="EMBL" id="MFC4620592.1"/>
    </source>
</evidence>
<evidence type="ECO:0000259" key="1">
    <source>
        <dbReference type="PROSITE" id="PS50878"/>
    </source>
</evidence>
<reference evidence="3" key="1">
    <citation type="journal article" date="2019" name="Int. J. Syst. Evol. Microbiol.">
        <title>The Global Catalogue of Microorganisms (GCM) 10K type strain sequencing project: providing services to taxonomists for standard genome sequencing and annotation.</title>
        <authorList>
            <consortium name="The Broad Institute Genomics Platform"/>
            <consortium name="The Broad Institute Genome Sequencing Center for Infectious Disease"/>
            <person name="Wu L."/>
            <person name="Ma J."/>
        </authorList>
    </citation>
    <scope>NUCLEOTIDE SEQUENCE [LARGE SCALE GENOMIC DNA]</scope>
    <source>
        <strain evidence="3">CGMCC 1.16306</strain>
    </source>
</reference>
<feature type="domain" description="Reverse transcriptase" evidence="1">
    <location>
        <begin position="57"/>
        <end position="285"/>
    </location>
</feature>
<dbReference type="RefSeq" id="WP_376847704.1">
    <property type="nucleotide sequence ID" value="NZ_JBHSFW010000035.1"/>
</dbReference>
<gene>
    <name evidence="2" type="primary">ltrA</name>
    <name evidence="2" type="ORF">ACFO4N_18050</name>
</gene>
<dbReference type="Gene3D" id="3.30.70.270">
    <property type="match status" value="1"/>
</dbReference>
<dbReference type="PROSITE" id="PS50878">
    <property type="entry name" value="RT_POL"/>
    <property type="match status" value="1"/>
</dbReference>
<dbReference type="InterPro" id="IPR000477">
    <property type="entry name" value="RT_dom"/>
</dbReference>
<keyword evidence="2" id="KW-0695">RNA-directed DNA polymerase</keyword>
<dbReference type="EMBL" id="JBHSFW010000035">
    <property type="protein sequence ID" value="MFC4620592.1"/>
    <property type="molecule type" value="Genomic_DNA"/>
</dbReference>
<name>A0ABV9GTH3_9BACL</name>
<comment type="caution">
    <text evidence="2">The sequence shown here is derived from an EMBL/GenBank/DDBJ whole genome shotgun (WGS) entry which is preliminary data.</text>
</comment>
<dbReference type="PANTHER" id="PTHR34047:SF8">
    <property type="entry name" value="PROTEIN YKFC"/>
    <property type="match status" value="1"/>
</dbReference>
<keyword evidence="2" id="KW-0808">Transferase</keyword>
<keyword evidence="3" id="KW-1185">Reference proteome</keyword>
<dbReference type="InterPro" id="IPR030931">
    <property type="entry name" value="Group_II_RT_mat"/>
</dbReference>
<dbReference type="InterPro" id="IPR043128">
    <property type="entry name" value="Rev_trsase/Diguanyl_cyclase"/>
</dbReference>
<proteinExistence type="predicted"/>
<dbReference type="Pfam" id="PF00078">
    <property type="entry name" value="RVT_1"/>
    <property type="match status" value="1"/>
</dbReference>
<sequence>MNQELKRKWHSLYGQILFDRKLKTAWEKVKTNQGAGGIDGETIESYEKHLDENLNKLLQKLRAKEYQPSPVRRQYIPKKNGKQRPLGIPNIEDRIVQQAVVNVLQPKCEETIFHNWSCGYRPNRGAKRVIQIIMWNIETGYNYIYDCDIKGFFDHIPHKKLMRVLNKYFADGTVLDMIWKWLKAGYMEEGKYRDTKAGTPQGGVISPLLANLYLNELDWTLDLHGIRFVRYADDFLLFAKTKEDIKKAAKITIETLKELGLEIAGEKTKIVDFRHDDFDFLGYTFEHWRRRKKDGKPYFIAKPKDGTWKDFRQKIKAVTRKTLTLNKEAWFNRVNPIIRGKVNYFLNLWQAIKENETHGKKSRCYINVFKNELLAIDSYIRRRLRVAMIHKHPSQRKGWAMSTKWNIEFFARAGLVSAFQYFYGKQFGHTVESYIEYMKEKGRKKWKRAVERAKERGQEYFTPERVRKI</sequence>
<dbReference type="PANTHER" id="PTHR34047">
    <property type="entry name" value="NUCLEAR INTRON MATURASE 1, MITOCHONDRIAL-RELATED"/>
    <property type="match status" value="1"/>
</dbReference>
<feature type="non-terminal residue" evidence="2">
    <location>
        <position position="469"/>
    </location>
</feature>
<accession>A0ABV9GTH3</accession>
<dbReference type="Proteomes" id="UP001596022">
    <property type="component" value="Unassembled WGS sequence"/>
</dbReference>
<dbReference type="CDD" id="cd01651">
    <property type="entry name" value="RT_G2_intron"/>
    <property type="match status" value="1"/>
</dbReference>
<keyword evidence="2" id="KW-0548">Nucleotidyltransferase</keyword>
<evidence type="ECO:0000313" key="3">
    <source>
        <dbReference type="Proteomes" id="UP001596022"/>
    </source>
</evidence>
<dbReference type="InterPro" id="IPR043502">
    <property type="entry name" value="DNA/RNA_pol_sf"/>
</dbReference>
<dbReference type="InterPro" id="IPR051083">
    <property type="entry name" value="GrpII_Intron_Splice-Mob/Def"/>
</dbReference>
<protein>
    <submittedName>
        <fullName evidence="2">Group II intron reverse transcriptase/maturase</fullName>
        <ecNumber evidence="2">2.7.7.49</ecNumber>
    </submittedName>
</protein>
<dbReference type="NCBIfam" id="TIGR04416">
    <property type="entry name" value="group_II_RT_mat"/>
    <property type="match status" value="1"/>
</dbReference>
<dbReference type="SUPFAM" id="SSF56672">
    <property type="entry name" value="DNA/RNA polymerases"/>
    <property type="match status" value="1"/>
</dbReference>